<evidence type="ECO:0000313" key="2">
    <source>
        <dbReference type="Proteomes" id="UP000838412"/>
    </source>
</evidence>
<dbReference type="PANTHER" id="PTHR33395:SF22">
    <property type="entry name" value="REVERSE TRANSCRIPTASE DOMAIN-CONTAINING PROTEIN"/>
    <property type="match status" value="1"/>
</dbReference>
<protein>
    <submittedName>
        <fullName evidence="1">Hypp8775 protein</fullName>
    </submittedName>
</protein>
<dbReference type="GO" id="GO:0007508">
    <property type="term" value="P:larval heart development"/>
    <property type="evidence" value="ECO:0007669"/>
    <property type="project" value="TreeGrafter"/>
</dbReference>
<name>A0A8J9Z931_BRALA</name>
<dbReference type="GO" id="GO:0061343">
    <property type="term" value="P:cell adhesion involved in heart morphogenesis"/>
    <property type="evidence" value="ECO:0007669"/>
    <property type="project" value="TreeGrafter"/>
</dbReference>
<proteinExistence type="predicted"/>
<accession>A0A8J9Z931</accession>
<dbReference type="GO" id="GO:0031012">
    <property type="term" value="C:extracellular matrix"/>
    <property type="evidence" value="ECO:0007669"/>
    <property type="project" value="TreeGrafter"/>
</dbReference>
<dbReference type="PANTHER" id="PTHR33395">
    <property type="entry name" value="TRANSCRIPTASE, PUTATIVE-RELATED-RELATED"/>
    <property type="match status" value="1"/>
</dbReference>
<reference evidence="1" key="1">
    <citation type="submission" date="2022-01" db="EMBL/GenBank/DDBJ databases">
        <authorList>
            <person name="Braso-Vives M."/>
        </authorList>
    </citation>
    <scope>NUCLEOTIDE SEQUENCE</scope>
</reference>
<dbReference type="EMBL" id="OV696703">
    <property type="protein sequence ID" value="CAH1250127.1"/>
    <property type="molecule type" value="Genomic_DNA"/>
</dbReference>
<evidence type="ECO:0000313" key="1">
    <source>
        <dbReference type="EMBL" id="CAH1250127.1"/>
    </source>
</evidence>
<gene>
    <name evidence="1" type="primary">Hypp8775</name>
    <name evidence="1" type="ORF">BLAG_LOCUS10984</name>
</gene>
<dbReference type="Proteomes" id="UP000838412">
    <property type="component" value="Chromosome 18"/>
</dbReference>
<dbReference type="OrthoDB" id="6154608at2759"/>
<dbReference type="AlphaFoldDB" id="A0A8J9Z931"/>
<organism evidence="1 2">
    <name type="scientific">Branchiostoma lanceolatum</name>
    <name type="common">Common lancelet</name>
    <name type="synonym">Amphioxus lanceolatum</name>
    <dbReference type="NCBI Taxonomy" id="7740"/>
    <lineage>
        <taxon>Eukaryota</taxon>
        <taxon>Metazoa</taxon>
        <taxon>Chordata</taxon>
        <taxon>Cephalochordata</taxon>
        <taxon>Leptocardii</taxon>
        <taxon>Amphioxiformes</taxon>
        <taxon>Branchiostomatidae</taxon>
        <taxon>Branchiostoma</taxon>
    </lineage>
</organism>
<keyword evidence="2" id="KW-1185">Reference proteome</keyword>
<sequence length="136" mass="15309">MADGTMTSSNKEKTETLNNFFCNIFTEEDTDHMPRLEAKYHGPPLKDIPITPEIIMKKLKKLKMEKSPGPDKWHPKILAEVAEAVAKPLAIILADWSKDCQLRSVNACIKGMATIAKSMKCRTVPYKRPPRSVTLV</sequence>